<evidence type="ECO:0000256" key="7">
    <source>
        <dbReference type="ARBA" id="ARBA00023012"/>
    </source>
</evidence>
<evidence type="ECO:0000256" key="4">
    <source>
        <dbReference type="ARBA" id="ARBA00022553"/>
    </source>
</evidence>
<dbReference type="Gene3D" id="3.30.565.10">
    <property type="entry name" value="Histidine kinase-like ATPase, C-terminal domain"/>
    <property type="match status" value="1"/>
</dbReference>
<dbReference type="InterPro" id="IPR003661">
    <property type="entry name" value="HisK_dim/P_dom"/>
</dbReference>
<dbReference type="PANTHER" id="PTHR43711">
    <property type="entry name" value="TWO-COMPONENT HISTIDINE KINASE"/>
    <property type="match status" value="1"/>
</dbReference>
<evidence type="ECO:0000256" key="8">
    <source>
        <dbReference type="SAM" id="MobiDB-lite"/>
    </source>
</evidence>
<dbReference type="EC" id="2.7.13.3" evidence="3"/>
<dbReference type="InterPro" id="IPR035965">
    <property type="entry name" value="PAS-like_dom_sf"/>
</dbReference>
<dbReference type="GO" id="GO:0005524">
    <property type="term" value="F:ATP binding"/>
    <property type="evidence" value="ECO:0007669"/>
    <property type="project" value="UniProtKB-KW"/>
</dbReference>
<dbReference type="Pfam" id="PF00512">
    <property type="entry name" value="HisKA"/>
    <property type="match status" value="1"/>
</dbReference>
<organism evidence="11 12">
    <name type="scientific">Actinoplanes sandaracinus</name>
    <dbReference type="NCBI Taxonomy" id="3045177"/>
    <lineage>
        <taxon>Bacteria</taxon>
        <taxon>Bacillati</taxon>
        <taxon>Actinomycetota</taxon>
        <taxon>Actinomycetes</taxon>
        <taxon>Micromonosporales</taxon>
        <taxon>Micromonosporaceae</taxon>
        <taxon>Actinoplanes</taxon>
    </lineage>
</organism>
<dbReference type="Proteomes" id="UP001241758">
    <property type="component" value="Unassembled WGS sequence"/>
</dbReference>
<dbReference type="Pfam" id="PF01590">
    <property type="entry name" value="GAF"/>
    <property type="match status" value="2"/>
</dbReference>
<keyword evidence="4" id="KW-0597">Phosphoprotein</keyword>
<dbReference type="PRINTS" id="PR00344">
    <property type="entry name" value="BCTRLSENSOR"/>
</dbReference>
<dbReference type="Gene3D" id="1.10.287.130">
    <property type="match status" value="1"/>
</dbReference>
<dbReference type="RefSeq" id="WP_282765047.1">
    <property type="nucleotide sequence ID" value="NZ_JASCTH010000027.1"/>
</dbReference>
<dbReference type="SMART" id="SM00388">
    <property type="entry name" value="HisKA"/>
    <property type="match status" value="1"/>
</dbReference>
<name>A0ABT6WVN5_9ACTN</name>
<evidence type="ECO:0000256" key="6">
    <source>
        <dbReference type="ARBA" id="ARBA00022777"/>
    </source>
</evidence>
<dbReference type="InterPro" id="IPR036890">
    <property type="entry name" value="HATPase_C_sf"/>
</dbReference>
<dbReference type="SUPFAM" id="SSF47384">
    <property type="entry name" value="Homodimeric domain of signal transducing histidine kinase"/>
    <property type="match status" value="1"/>
</dbReference>
<dbReference type="Gene3D" id="3.30.450.20">
    <property type="entry name" value="PAS domain"/>
    <property type="match status" value="1"/>
</dbReference>
<keyword evidence="11" id="KW-0067">ATP-binding</keyword>
<dbReference type="InterPro" id="IPR000700">
    <property type="entry name" value="PAS-assoc_C"/>
</dbReference>
<keyword evidence="11" id="KW-0547">Nucleotide-binding</keyword>
<reference evidence="11 12" key="1">
    <citation type="submission" date="2023-05" db="EMBL/GenBank/DDBJ databases">
        <title>Actinoplanes sp. NEAU-A12 genome sequencing.</title>
        <authorList>
            <person name="Wang Z.-S."/>
        </authorList>
    </citation>
    <scope>NUCLEOTIDE SEQUENCE [LARGE SCALE GENOMIC DNA]</scope>
    <source>
        <strain evidence="11 12">NEAU-A12</strain>
    </source>
</reference>
<dbReference type="Pfam" id="PF08448">
    <property type="entry name" value="PAS_4"/>
    <property type="match status" value="1"/>
</dbReference>
<dbReference type="InterPro" id="IPR050736">
    <property type="entry name" value="Sensor_HK_Regulatory"/>
</dbReference>
<evidence type="ECO:0000256" key="5">
    <source>
        <dbReference type="ARBA" id="ARBA00022679"/>
    </source>
</evidence>
<sequence>MLPGGRFAGVAEQFRRRPGEVLFWRSGLWGTRVPAWACQRVGSVAVKWFCRFRTVGWVVMACIDAAVLESAARVQAAVRARGVLPVLPLSLDAVARMAARMLRAPMAVVAVVGAHEEEFLGMFGMPAPLAAARRTDRENSVCAYVVSADAMLAVGDMPADADFATHPWVSRFGVRSFAGLPLRDVGDRPVGALIVADIVPRVWTDDGLSTLVEITDLCGPVPAGVDPGTAMTVLREAHDDTTVALVQDGGAPATLSAIAHAEVRQAFITALLDSLQVGVFAVDAAARPVMFNRTLRRFYRLSEELGPADALTAAHLQLRHCDGRPYTTDDLAAVRALRGHGVRDVEALLHSPGIPDRYLLINAEPIRNADGDLLGAVSTIQDVTTRRRGQRFRDCGVAVAQILSRCDTVTQAAPAVLEAAGQALEWHYLALLLVDEVADVLRMVASWSAPGVDLDGLVPQVIARGDAGLGHVRQIGQPLWLRDLGDPAFSVASETRTFGHAASARGLHAGLIVAIHNGDTVLGVLAGLCATAESDEFLITGLLDDVAGQLAHFLADRRATESDLQLAYAKDDFLSLIGHEMRTPLTSILSYSTLLSDEVDDPELRPMVEAIGRNTAQLQAIIDRLLELAGLESGHITLHLTAVDLVPIVTAAVAAVPQPETLRIHTTLPPTLIVHADPHRLRQIIDELLSNAVKYSPAGGDIHISAHAGDGVVEVVVTDPGIGIPRADQDRLFARFHRGSNARHSSIGGTGLGLALVRTLAQAHGGVVLHDPGHHPGTSITVRLPQHP</sequence>
<evidence type="ECO:0000259" key="10">
    <source>
        <dbReference type="PROSITE" id="PS50113"/>
    </source>
</evidence>
<feature type="region of interest" description="Disordered" evidence="8">
    <location>
        <begin position="769"/>
        <end position="788"/>
    </location>
</feature>
<dbReference type="PROSITE" id="PS50113">
    <property type="entry name" value="PAC"/>
    <property type="match status" value="1"/>
</dbReference>
<keyword evidence="5" id="KW-0808">Transferase</keyword>
<dbReference type="SUPFAM" id="SSF55874">
    <property type="entry name" value="ATPase domain of HSP90 chaperone/DNA topoisomerase II/histidine kinase"/>
    <property type="match status" value="1"/>
</dbReference>
<evidence type="ECO:0000313" key="11">
    <source>
        <dbReference type="EMBL" id="MDI6103808.1"/>
    </source>
</evidence>
<dbReference type="InterPro" id="IPR029016">
    <property type="entry name" value="GAF-like_dom_sf"/>
</dbReference>
<dbReference type="InterPro" id="IPR005467">
    <property type="entry name" value="His_kinase_dom"/>
</dbReference>
<dbReference type="PANTHER" id="PTHR43711:SF1">
    <property type="entry name" value="HISTIDINE KINASE 1"/>
    <property type="match status" value="1"/>
</dbReference>
<dbReference type="InterPro" id="IPR003018">
    <property type="entry name" value="GAF"/>
</dbReference>
<keyword evidence="12" id="KW-1185">Reference proteome</keyword>
<evidence type="ECO:0000259" key="9">
    <source>
        <dbReference type="PROSITE" id="PS50109"/>
    </source>
</evidence>
<keyword evidence="6" id="KW-0418">Kinase</keyword>
<comment type="subcellular location">
    <subcellularLocation>
        <location evidence="2">Cell membrane</location>
    </subcellularLocation>
</comment>
<feature type="domain" description="Histidine kinase" evidence="9">
    <location>
        <begin position="576"/>
        <end position="788"/>
    </location>
</feature>
<evidence type="ECO:0000256" key="3">
    <source>
        <dbReference type="ARBA" id="ARBA00012438"/>
    </source>
</evidence>
<protein>
    <recommendedName>
        <fullName evidence="3">histidine kinase</fullName>
        <ecNumber evidence="3">2.7.13.3</ecNumber>
    </recommendedName>
</protein>
<dbReference type="Pfam" id="PF02518">
    <property type="entry name" value="HATPase_c"/>
    <property type="match status" value="1"/>
</dbReference>
<proteinExistence type="predicted"/>
<dbReference type="SUPFAM" id="SSF55781">
    <property type="entry name" value="GAF domain-like"/>
    <property type="match status" value="2"/>
</dbReference>
<dbReference type="SUPFAM" id="SSF55785">
    <property type="entry name" value="PYP-like sensor domain (PAS domain)"/>
    <property type="match status" value="1"/>
</dbReference>
<accession>A0ABT6WVN5</accession>
<dbReference type="SMART" id="SM00387">
    <property type="entry name" value="HATPase_c"/>
    <property type="match status" value="1"/>
</dbReference>
<feature type="domain" description="PAC" evidence="10">
    <location>
        <begin position="343"/>
        <end position="395"/>
    </location>
</feature>
<dbReference type="InterPro" id="IPR003594">
    <property type="entry name" value="HATPase_dom"/>
</dbReference>
<dbReference type="InterPro" id="IPR004358">
    <property type="entry name" value="Sig_transdc_His_kin-like_C"/>
</dbReference>
<dbReference type="SMART" id="SM00065">
    <property type="entry name" value="GAF"/>
    <property type="match status" value="2"/>
</dbReference>
<dbReference type="Gene3D" id="3.30.450.40">
    <property type="match status" value="2"/>
</dbReference>
<dbReference type="CDD" id="cd00075">
    <property type="entry name" value="HATPase"/>
    <property type="match status" value="1"/>
</dbReference>
<evidence type="ECO:0000256" key="1">
    <source>
        <dbReference type="ARBA" id="ARBA00000085"/>
    </source>
</evidence>
<dbReference type="EMBL" id="JASCTH010000027">
    <property type="protein sequence ID" value="MDI6103808.1"/>
    <property type="molecule type" value="Genomic_DNA"/>
</dbReference>
<dbReference type="InterPro" id="IPR013656">
    <property type="entry name" value="PAS_4"/>
</dbReference>
<keyword evidence="7" id="KW-0902">Two-component regulatory system</keyword>
<evidence type="ECO:0000256" key="2">
    <source>
        <dbReference type="ARBA" id="ARBA00004236"/>
    </source>
</evidence>
<dbReference type="CDD" id="cd00082">
    <property type="entry name" value="HisKA"/>
    <property type="match status" value="1"/>
</dbReference>
<evidence type="ECO:0000313" key="12">
    <source>
        <dbReference type="Proteomes" id="UP001241758"/>
    </source>
</evidence>
<comment type="caution">
    <text evidence="11">The sequence shown here is derived from an EMBL/GenBank/DDBJ whole genome shotgun (WGS) entry which is preliminary data.</text>
</comment>
<comment type="catalytic activity">
    <reaction evidence="1">
        <text>ATP + protein L-histidine = ADP + protein N-phospho-L-histidine.</text>
        <dbReference type="EC" id="2.7.13.3"/>
    </reaction>
</comment>
<dbReference type="InterPro" id="IPR036097">
    <property type="entry name" value="HisK_dim/P_sf"/>
</dbReference>
<dbReference type="PROSITE" id="PS50109">
    <property type="entry name" value="HIS_KIN"/>
    <property type="match status" value="1"/>
</dbReference>
<gene>
    <name evidence="11" type="ORF">QLQ12_34860</name>
</gene>